<accession>M2MTF1</accession>
<keyword evidence="3" id="KW-1185">Reference proteome</keyword>
<dbReference type="SUPFAM" id="SSF54695">
    <property type="entry name" value="POZ domain"/>
    <property type="match status" value="1"/>
</dbReference>
<dbReference type="eggNOG" id="ENOG502T89T">
    <property type="taxonomic scope" value="Eukaryota"/>
</dbReference>
<name>M2MTF1_BAUPA</name>
<dbReference type="Gene3D" id="3.30.710.10">
    <property type="entry name" value="Potassium Channel Kv1.1, Chain A"/>
    <property type="match status" value="1"/>
</dbReference>
<feature type="domain" description="BTB" evidence="1">
    <location>
        <begin position="52"/>
        <end position="126"/>
    </location>
</feature>
<dbReference type="STRING" id="717646.M2MTF1"/>
<sequence length="265" mass="29943">MSEVFGALQEFASNFQLYDATFERKAMDTNVAFATPSDPRLPMRRRFDARQELVIVEVGDTSEKFTVHHPVLCKSSRFLEAKLKPQWSPHNANDCKACLILLPEQDPEAFNLYVNWLYMAGLPLADPSNDDDEAHYEDWLQLAAAYVLGEALIDPLFQHDVLDAMRAKLLSRKGETIHIVVADMVWLICDGTLEDSPARRFLVDVFLCGSPNNRLSPVVLANDLPTNFVHEVKCAQARTGERAFFDVMKTMPKPAWTNASIPFLL</sequence>
<dbReference type="OrthoDB" id="3794732at2759"/>
<dbReference type="PANTHER" id="PTHR47843:SF2">
    <property type="entry name" value="BTB DOMAIN-CONTAINING PROTEIN"/>
    <property type="match status" value="1"/>
</dbReference>
<proteinExistence type="predicted"/>
<dbReference type="PANTHER" id="PTHR47843">
    <property type="entry name" value="BTB DOMAIN-CONTAINING PROTEIN-RELATED"/>
    <property type="match status" value="1"/>
</dbReference>
<evidence type="ECO:0000313" key="3">
    <source>
        <dbReference type="Proteomes" id="UP000011761"/>
    </source>
</evidence>
<organism evidence="2 3">
    <name type="scientific">Baudoinia panamericana (strain UAMH 10762)</name>
    <name type="common">Angels' share fungus</name>
    <name type="synonym">Baudoinia compniacensis (strain UAMH 10762)</name>
    <dbReference type="NCBI Taxonomy" id="717646"/>
    <lineage>
        <taxon>Eukaryota</taxon>
        <taxon>Fungi</taxon>
        <taxon>Dikarya</taxon>
        <taxon>Ascomycota</taxon>
        <taxon>Pezizomycotina</taxon>
        <taxon>Dothideomycetes</taxon>
        <taxon>Dothideomycetidae</taxon>
        <taxon>Mycosphaerellales</taxon>
        <taxon>Teratosphaeriaceae</taxon>
        <taxon>Baudoinia</taxon>
    </lineage>
</organism>
<evidence type="ECO:0000259" key="1">
    <source>
        <dbReference type="PROSITE" id="PS50097"/>
    </source>
</evidence>
<dbReference type="OMA" id="ANDCKAC"/>
<dbReference type="HOGENOM" id="CLU_1185462_0_0_1"/>
<dbReference type="PROSITE" id="PS50097">
    <property type="entry name" value="BTB"/>
    <property type="match status" value="1"/>
</dbReference>
<dbReference type="Proteomes" id="UP000011761">
    <property type="component" value="Unassembled WGS sequence"/>
</dbReference>
<protein>
    <recommendedName>
        <fullName evidence="1">BTB domain-containing protein</fullName>
    </recommendedName>
</protein>
<dbReference type="InterPro" id="IPR011333">
    <property type="entry name" value="SKP1/BTB/POZ_sf"/>
</dbReference>
<dbReference type="AlphaFoldDB" id="M2MTF1"/>
<dbReference type="EMBL" id="KB445551">
    <property type="protein sequence ID" value="EMD00177.1"/>
    <property type="molecule type" value="Genomic_DNA"/>
</dbReference>
<evidence type="ECO:0000313" key="2">
    <source>
        <dbReference type="EMBL" id="EMD00177.1"/>
    </source>
</evidence>
<gene>
    <name evidence="2" type="ORF">BAUCODRAFT_21826</name>
</gene>
<dbReference type="KEGG" id="bcom:BAUCODRAFT_21826"/>
<dbReference type="Pfam" id="PF00651">
    <property type="entry name" value="BTB"/>
    <property type="match status" value="1"/>
</dbReference>
<reference evidence="2 3" key="1">
    <citation type="journal article" date="2012" name="PLoS Pathog.">
        <title>Diverse lifestyles and strategies of plant pathogenesis encoded in the genomes of eighteen Dothideomycetes fungi.</title>
        <authorList>
            <person name="Ohm R.A."/>
            <person name="Feau N."/>
            <person name="Henrissat B."/>
            <person name="Schoch C.L."/>
            <person name="Horwitz B.A."/>
            <person name="Barry K.W."/>
            <person name="Condon B.J."/>
            <person name="Copeland A.C."/>
            <person name="Dhillon B."/>
            <person name="Glaser F."/>
            <person name="Hesse C.N."/>
            <person name="Kosti I."/>
            <person name="LaButti K."/>
            <person name="Lindquist E.A."/>
            <person name="Lucas S."/>
            <person name="Salamov A.A."/>
            <person name="Bradshaw R.E."/>
            <person name="Ciuffetti L."/>
            <person name="Hamelin R.C."/>
            <person name="Kema G.H.J."/>
            <person name="Lawrence C."/>
            <person name="Scott J.A."/>
            <person name="Spatafora J.W."/>
            <person name="Turgeon B.G."/>
            <person name="de Wit P.J.G.M."/>
            <person name="Zhong S."/>
            <person name="Goodwin S.B."/>
            <person name="Grigoriev I.V."/>
        </authorList>
    </citation>
    <scope>NUCLEOTIDE SEQUENCE [LARGE SCALE GENOMIC DNA]</scope>
    <source>
        <strain evidence="2 3">UAMH 10762</strain>
    </source>
</reference>
<dbReference type="RefSeq" id="XP_007672677.1">
    <property type="nucleotide sequence ID" value="XM_007674487.1"/>
</dbReference>
<dbReference type="CDD" id="cd18186">
    <property type="entry name" value="BTB_POZ_ZBTB_KLHL-like"/>
    <property type="match status" value="1"/>
</dbReference>
<dbReference type="GeneID" id="19109819"/>
<dbReference type="InterPro" id="IPR000210">
    <property type="entry name" value="BTB/POZ_dom"/>
</dbReference>